<dbReference type="Gene3D" id="3.40.395.10">
    <property type="entry name" value="Adenoviral Proteinase, Chain A"/>
    <property type="match status" value="1"/>
</dbReference>
<accession>A0A0D3H265</accession>
<proteinExistence type="inferred from homology"/>
<dbReference type="AlphaFoldDB" id="A0A0D3H265"/>
<dbReference type="Gramene" id="OBART08G20570.1">
    <property type="protein sequence ID" value="OBART08G20570.1"/>
    <property type="gene ID" value="OBART08G20570"/>
</dbReference>
<dbReference type="InterPro" id="IPR038765">
    <property type="entry name" value="Papain-like_cys_pep_sf"/>
</dbReference>
<dbReference type="PaxDb" id="65489-OBART08G20570.1"/>
<sequence>MICWDGNFSSSELDALILDMYTTEVVQEIKKKLVKSSKYDFRRSKKAKISKKTVSFSRFSCKYFSEVVSSLSEHQKTVIWDYGFETLLLFDSSYVPKKFATWIARHVDYKSSEIILSQNVISFSKELVSSVFGLPVGGLEFGKDFEVGKQFILSKFGLSCLPTVRFFGDKIIKSEQMSDEEVIISFLIVALACFLCPNSSLVPSTKYLTIFEDVGNLRNYDWSKFIYDWSLNYIRKFLKSKNLGGCLFLWAVVYLNHVDFGKKNVANSIPRISVWVKDRIQKYSDFDKVDEDNYGLRPLRDFKFPQPVADRVISFKEKLESALGFVLPGHMIGKLCTLMRDHCSENQSNDSHCCEDILISALVILAEDSSENVQEFENAEGRFENAVNDTNAEVSNAPAHNCDDNVVISTPINPNGDASIPNVDVQPARFDNSAFVSPFRSNGENANTSDHAAHLMSSTNRHNGTSVVTPQNACVKKSKTYADENFNVSASATVAAIRNVAKKFKSRFPEFDNQSARNKFLDLSRPSFKLIDSDDDIGCSKNVGANKSYHKDSDDDVDITPSSSVPCISFRSIADTPETSNFNNIPSNQNTGRANQSSQNFSKRLFQDVTKSCVKAEDIYNAKFQLSQYKHGMSSSGGKLPAHGPRRIIVPARHACDPFVPSMKRRFPVSEQENRYYIAIYRLADSTKWHSYDAVDFDNVRAKFSSFGHSLRKTGFVSPFVISVFCRYLFLNNHLSKSKKNYFFPSIGAQLILDSEIADLEKVKKSFNGAGNARPLHLCDMLFFPIEYLQHWFLFVVDIKDRMLVYLDSLHGNGDDYFEPIMPMMLKNLQTAWDNSDSSPIDFSTFKIKFPPVPQQEYNFDSGIYVMKFMEIWSPRIIVSNEFTSENIKNIRVQYANHLFFNPKNKMLQTEVEDVVVNWFNTVKFPRDPPAADDALLYLQIVQFINPKAKKSV</sequence>
<evidence type="ECO:0000256" key="1">
    <source>
        <dbReference type="ARBA" id="ARBA00005234"/>
    </source>
</evidence>
<comment type="similarity">
    <text evidence="1">Belongs to the peptidase C48 family.</text>
</comment>
<keyword evidence="6" id="KW-1185">Reference proteome</keyword>
<dbReference type="GO" id="GO:0006508">
    <property type="term" value="P:proteolysis"/>
    <property type="evidence" value="ECO:0007669"/>
    <property type="project" value="UniProtKB-KW"/>
</dbReference>
<dbReference type="SUPFAM" id="SSF54001">
    <property type="entry name" value="Cysteine proteinases"/>
    <property type="match status" value="1"/>
</dbReference>
<keyword evidence="2" id="KW-0645">Protease</keyword>
<name>A0A0D3H265_9ORYZ</name>
<dbReference type="EnsemblPlants" id="OBART08G20570.1">
    <property type="protein sequence ID" value="OBART08G20570.1"/>
    <property type="gene ID" value="OBART08G20570"/>
</dbReference>
<dbReference type="PANTHER" id="PTHR34835:SF60">
    <property type="entry name" value="OS10G0490300 PROTEIN"/>
    <property type="match status" value="1"/>
</dbReference>
<evidence type="ECO:0000313" key="5">
    <source>
        <dbReference type="EnsemblPlants" id="OBART08G20570.1"/>
    </source>
</evidence>
<dbReference type="Proteomes" id="UP000026960">
    <property type="component" value="Chromosome 8"/>
</dbReference>
<feature type="domain" description="Ubiquitin-like protease family profile" evidence="4">
    <location>
        <begin position="690"/>
        <end position="873"/>
    </location>
</feature>
<keyword evidence="3" id="KW-0378">Hydrolase</keyword>
<protein>
    <recommendedName>
        <fullName evidence="4">Ubiquitin-like protease family profile domain-containing protein</fullName>
    </recommendedName>
</protein>
<evidence type="ECO:0000256" key="3">
    <source>
        <dbReference type="ARBA" id="ARBA00022801"/>
    </source>
</evidence>
<evidence type="ECO:0000256" key="2">
    <source>
        <dbReference type="ARBA" id="ARBA00022670"/>
    </source>
</evidence>
<organism evidence="5">
    <name type="scientific">Oryza barthii</name>
    <dbReference type="NCBI Taxonomy" id="65489"/>
    <lineage>
        <taxon>Eukaryota</taxon>
        <taxon>Viridiplantae</taxon>
        <taxon>Streptophyta</taxon>
        <taxon>Embryophyta</taxon>
        <taxon>Tracheophyta</taxon>
        <taxon>Spermatophyta</taxon>
        <taxon>Magnoliopsida</taxon>
        <taxon>Liliopsida</taxon>
        <taxon>Poales</taxon>
        <taxon>Poaceae</taxon>
        <taxon>BOP clade</taxon>
        <taxon>Oryzoideae</taxon>
        <taxon>Oryzeae</taxon>
        <taxon>Oryzinae</taxon>
        <taxon>Oryza</taxon>
    </lineage>
</organism>
<evidence type="ECO:0000313" key="6">
    <source>
        <dbReference type="Proteomes" id="UP000026960"/>
    </source>
</evidence>
<dbReference type="STRING" id="65489.A0A0D3H265"/>
<reference evidence="5" key="2">
    <citation type="submission" date="2015-03" db="UniProtKB">
        <authorList>
            <consortium name="EnsemblPlants"/>
        </authorList>
    </citation>
    <scope>IDENTIFICATION</scope>
</reference>
<evidence type="ECO:0000259" key="4">
    <source>
        <dbReference type="PROSITE" id="PS50600"/>
    </source>
</evidence>
<dbReference type="PROSITE" id="PS50600">
    <property type="entry name" value="ULP_PROTEASE"/>
    <property type="match status" value="1"/>
</dbReference>
<dbReference type="HOGENOM" id="CLU_007688_0_0_1"/>
<reference evidence="5" key="1">
    <citation type="journal article" date="2009" name="Rice">
        <title>De Novo Next Generation Sequencing of Plant Genomes.</title>
        <authorList>
            <person name="Rounsley S."/>
            <person name="Marri P.R."/>
            <person name="Yu Y."/>
            <person name="He R."/>
            <person name="Sisneros N."/>
            <person name="Goicoechea J.L."/>
            <person name="Lee S.J."/>
            <person name="Angelova A."/>
            <person name="Kudrna D."/>
            <person name="Luo M."/>
            <person name="Affourtit J."/>
            <person name="Desany B."/>
            <person name="Knight J."/>
            <person name="Niazi F."/>
            <person name="Egholm M."/>
            <person name="Wing R.A."/>
        </authorList>
    </citation>
    <scope>NUCLEOTIDE SEQUENCE [LARGE SCALE GENOMIC DNA]</scope>
    <source>
        <strain evidence="5">cv. IRGC 105608</strain>
    </source>
</reference>
<dbReference type="eggNOG" id="KOG0778">
    <property type="taxonomic scope" value="Eukaryota"/>
</dbReference>
<dbReference type="InterPro" id="IPR003653">
    <property type="entry name" value="Peptidase_C48_C"/>
</dbReference>
<dbReference type="GO" id="GO:0008234">
    <property type="term" value="F:cysteine-type peptidase activity"/>
    <property type="evidence" value="ECO:0007669"/>
    <property type="project" value="InterPro"/>
</dbReference>
<dbReference type="Pfam" id="PF02902">
    <property type="entry name" value="Peptidase_C48"/>
    <property type="match status" value="1"/>
</dbReference>
<dbReference type="PANTHER" id="PTHR34835">
    <property type="entry name" value="OS07G0283600 PROTEIN-RELATED"/>
    <property type="match status" value="1"/>
</dbReference>